<dbReference type="AlphaFoldDB" id="A0A1L9UW75"/>
<evidence type="ECO:0000313" key="1">
    <source>
        <dbReference type="EMBL" id="OJJ75799.1"/>
    </source>
</evidence>
<gene>
    <name evidence="1" type="ORF">ASPBRDRAFT_38103</name>
</gene>
<accession>A0A1L9UW75</accession>
<dbReference type="GeneID" id="93576361"/>
<organism evidence="1 2">
    <name type="scientific">Aspergillus brasiliensis (strain CBS 101740 / IMI 381727 / IBT 21946)</name>
    <dbReference type="NCBI Taxonomy" id="767769"/>
    <lineage>
        <taxon>Eukaryota</taxon>
        <taxon>Fungi</taxon>
        <taxon>Dikarya</taxon>
        <taxon>Ascomycota</taxon>
        <taxon>Pezizomycotina</taxon>
        <taxon>Eurotiomycetes</taxon>
        <taxon>Eurotiomycetidae</taxon>
        <taxon>Eurotiales</taxon>
        <taxon>Aspergillaceae</taxon>
        <taxon>Aspergillus</taxon>
        <taxon>Aspergillus subgen. Circumdati</taxon>
    </lineage>
</organism>
<name>A0A1L9UW75_ASPBC</name>
<dbReference type="Proteomes" id="UP000184499">
    <property type="component" value="Unassembled WGS sequence"/>
</dbReference>
<dbReference type="RefSeq" id="XP_067483046.1">
    <property type="nucleotide sequence ID" value="XM_067623873.1"/>
</dbReference>
<dbReference type="VEuPathDB" id="FungiDB:ASPBRDRAFT_38103"/>
<keyword evidence="2" id="KW-1185">Reference proteome</keyword>
<sequence>MVLAILHREQSCNDKFGLRLLEDLPLVPETGADGTLFRGGYDRSSITCMDFSYDDMIVSRWRLWRVLILGILRKQHGGMACFAVSETSHSGEREENFKERES</sequence>
<dbReference type="EMBL" id="KV878680">
    <property type="protein sequence ID" value="OJJ75799.1"/>
    <property type="molecule type" value="Genomic_DNA"/>
</dbReference>
<reference evidence="2" key="1">
    <citation type="journal article" date="2017" name="Genome Biol.">
        <title>Comparative genomics reveals high biological diversity and specific adaptations in the industrially and medically important fungal genus Aspergillus.</title>
        <authorList>
            <person name="de Vries R.P."/>
            <person name="Riley R."/>
            <person name="Wiebenga A."/>
            <person name="Aguilar-Osorio G."/>
            <person name="Amillis S."/>
            <person name="Uchima C.A."/>
            <person name="Anderluh G."/>
            <person name="Asadollahi M."/>
            <person name="Askin M."/>
            <person name="Barry K."/>
            <person name="Battaglia E."/>
            <person name="Bayram O."/>
            <person name="Benocci T."/>
            <person name="Braus-Stromeyer S.A."/>
            <person name="Caldana C."/>
            <person name="Canovas D."/>
            <person name="Cerqueira G.C."/>
            <person name="Chen F."/>
            <person name="Chen W."/>
            <person name="Choi C."/>
            <person name="Clum A."/>
            <person name="Dos Santos R.A."/>
            <person name="Damasio A.R."/>
            <person name="Diallinas G."/>
            <person name="Emri T."/>
            <person name="Fekete E."/>
            <person name="Flipphi M."/>
            <person name="Freyberg S."/>
            <person name="Gallo A."/>
            <person name="Gournas C."/>
            <person name="Habgood R."/>
            <person name="Hainaut M."/>
            <person name="Harispe M.L."/>
            <person name="Henrissat B."/>
            <person name="Hilden K.S."/>
            <person name="Hope R."/>
            <person name="Hossain A."/>
            <person name="Karabika E."/>
            <person name="Karaffa L."/>
            <person name="Karanyi Z."/>
            <person name="Krasevec N."/>
            <person name="Kuo A."/>
            <person name="Kusch H."/>
            <person name="LaButti K."/>
            <person name="Lagendijk E.L."/>
            <person name="Lapidus A."/>
            <person name="Levasseur A."/>
            <person name="Lindquist E."/>
            <person name="Lipzen A."/>
            <person name="Logrieco A.F."/>
            <person name="MacCabe A."/>
            <person name="Maekelae M.R."/>
            <person name="Malavazi I."/>
            <person name="Melin P."/>
            <person name="Meyer V."/>
            <person name="Mielnichuk N."/>
            <person name="Miskei M."/>
            <person name="Molnar A.P."/>
            <person name="Mule G."/>
            <person name="Ngan C.Y."/>
            <person name="Orejas M."/>
            <person name="Orosz E."/>
            <person name="Ouedraogo J.P."/>
            <person name="Overkamp K.M."/>
            <person name="Park H.-S."/>
            <person name="Perrone G."/>
            <person name="Piumi F."/>
            <person name="Punt P.J."/>
            <person name="Ram A.F."/>
            <person name="Ramon A."/>
            <person name="Rauscher S."/>
            <person name="Record E."/>
            <person name="Riano-Pachon D.M."/>
            <person name="Robert V."/>
            <person name="Roehrig J."/>
            <person name="Ruller R."/>
            <person name="Salamov A."/>
            <person name="Salih N.S."/>
            <person name="Samson R.A."/>
            <person name="Sandor E."/>
            <person name="Sanguinetti M."/>
            <person name="Schuetze T."/>
            <person name="Sepcic K."/>
            <person name="Shelest E."/>
            <person name="Sherlock G."/>
            <person name="Sophianopoulou V."/>
            <person name="Squina F.M."/>
            <person name="Sun H."/>
            <person name="Susca A."/>
            <person name="Todd R.B."/>
            <person name="Tsang A."/>
            <person name="Unkles S.E."/>
            <person name="van de Wiele N."/>
            <person name="van Rossen-Uffink D."/>
            <person name="Oliveira J.V."/>
            <person name="Vesth T.C."/>
            <person name="Visser J."/>
            <person name="Yu J.-H."/>
            <person name="Zhou M."/>
            <person name="Andersen M.R."/>
            <person name="Archer D.B."/>
            <person name="Baker S.E."/>
            <person name="Benoit I."/>
            <person name="Brakhage A.A."/>
            <person name="Braus G.H."/>
            <person name="Fischer R."/>
            <person name="Frisvad J.C."/>
            <person name="Goldman G.H."/>
            <person name="Houbraken J."/>
            <person name="Oakley B."/>
            <person name="Pocsi I."/>
            <person name="Scazzocchio C."/>
            <person name="Seiboth B."/>
            <person name="vanKuyk P.A."/>
            <person name="Wortman J."/>
            <person name="Dyer P.S."/>
            <person name="Grigoriev I.V."/>
        </authorList>
    </citation>
    <scope>NUCLEOTIDE SEQUENCE [LARGE SCALE GENOMIC DNA]</scope>
    <source>
        <strain evidence="2">CBS 101740 / IMI 381727 / IBT 21946</strain>
    </source>
</reference>
<proteinExistence type="predicted"/>
<protein>
    <submittedName>
        <fullName evidence="1">Uncharacterized protein</fullName>
    </submittedName>
</protein>
<evidence type="ECO:0000313" key="2">
    <source>
        <dbReference type="Proteomes" id="UP000184499"/>
    </source>
</evidence>